<keyword evidence="2" id="KW-1185">Reference proteome</keyword>
<protein>
    <submittedName>
        <fullName evidence="1">Uncharacterized protein</fullName>
    </submittedName>
</protein>
<evidence type="ECO:0000313" key="1">
    <source>
        <dbReference type="EMBL" id="KAH7863912.1"/>
    </source>
</evidence>
<comment type="caution">
    <text evidence="1">The sequence shown here is derived from an EMBL/GenBank/DDBJ whole genome shotgun (WGS) entry which is preliminary data.</text>
</comment>
<name>A0ACB7ZER4_9ERIC</name>
<reference evidence="1 2" key="1">
    <citation type="journal article" date="2021" name="Hortic Res">
        <title>High-quality reference genome and annotation aids understanding of berry development for evergreen blueberry (Vaccinium darrowii).</title>
        <authorList>
            <person name="Yu J."/>
            <person name="Hulse-Kemp A.M."/>
            <person name="Babiker E."/>
            <person name="Staton M."/>
        </authorList>
    </citation>
    <scope>NUCLEOTIDE SEQUENCE [LARGE SCALE GENOMIC DNA]</scope>
    <source>
        <strain evidence="2">cv. NJ 8807/NJ 8810</strain>
        <tissue evidence="1">Young leaf</tissue>
    </source>
</reference>
<dbReference type="EMBL" id="CM037162">
    <property type="protein sequence ID" value="KAH7863912.1"/>
    <property type="molecule type" value="Genomic_DNA"/>
</dbReference>
<sequence>MVAAKPPDWIPSGWIEQVKNTNGRKVKYYFNIETGQKFYTKKDLLQYVERVNLSLDEPQQTSKVNETSSEPMPEQNKRVSGRKNKRSSEPVPVKNEKNAKPVSSEPIPEKNEKPEPMPEHIERSSEPVPPAMETDETPEWLPQGWIMEVKVKSNSFRKYKCFVEQLTGRKFYSKPQVFEYLKTAKQADMEEKAGGDMGELAGGETSPKLEGSDNVKTLKPKRRASKPKAKGLAKKVVIERLTADGLPPGWIKEIKIQTKANGTRRDPYYTDPVSGYVFRSQKDALRYLETGEMSVCAIKPKKRAELSFLNEEATSVSEPQEQ</sequence>
<dbReference type="Proteomes" id="UP000828048">
    <property type="component" value="Chromosome 12"/>
</dbReference>
<organism evidence="1 2">
    <name type="scientific">Vaccinium darrowii</name>
    <dbReference type="NCBI Taxonomy" id="229202"/>
    <lineage>
        <taxon>Eukaryota</taxon>
        <taxon>Viridiplantae</taxon>
        <taxon>Streptophyta</taxon>
        <taxon>Embryophyta</taxon>
        <taxon>Tracheophyta</taxon>
        <taxon>Spermatophyta</taxon>
        <taxon>Magnoliopsida</taxon>
        <taxon>eudicotyledons</taxon>
        <taxon>Gunneridae</taxon>
        <taxon>Pentapetalae</taxon>
        <taxon>asterids</taxon>
        <taxon>Ericales</taxon>
        <taxon>Ericaceae</taxon>
        <taxon>Vaccinioideae</taxon>
        <taxon>Vaccinieae</taxon>
        <taxon>Vaccinium</taxon>
    </lineage>
</organism>
<evidence type="ECO:0000313" key="2">
    <source>
        <dbReference type="Proteomes" id="UP000828048"/>
    </source>
</evidence>
<gene>
    <name evidence="1" type="ORF">Vadar_023385</name>
</gene>
<accession>A0ACB7ZER4</accession>
<proteinExistence type="predicted"/>